<accession>A0A1M7F4N5</accession>
<dbReference type="Gene3D" id="1.10.150.690">
    <property type="entry name" value="DUF2063"/>
    <property type="match status" value="1"/>
</dbReference>
<dbReference type="EMBL" id="FRCA01000004">
    <property type="protein sequence ID" value="SHL98607.1"/>
    <property type="molecule type" value="Genomic_DNA"/>
</dbReference>
<feature type="domain" description="Putative DNA-binding" evidence="1">
    <location>
        <begin position="7"/>
        <end position="89"/>
    </location>
</feature>
<dbReference type="EMBL" id="BJXU01000041">
    <property type="protein sequence ID" value="GEN23386.1"/>
    <property type="molecule type" value="Genomic_DNA"/>
</dbReference>
<sequence>MSGLADWQQRFVDAMQRPGKADADLGQLNGLDVYRNNIRTSLIAALGEAYPHTRQLLGERFFDTMANDHVLESPPTDPRLNRYGRDLAERLDTLPSLENYCFVGDICRLECARLEVSRAAEAPALTPEQLAELNLESLHASPLPASRHVHCRHDVEALWHSLEQGSPTASLGHGGPGDWLILRHQQRVRLTRLDSTTAQLYCSISPDQPLGDILEALMAELDSPDTLGMALGNLLALGALTIATPSADT</sequence>
<evidence type="ECO:0000313" key="3">
    <source>
        <dbReference type="EMBL" id="SHL98607.1"/>
    </source>
</evidence>
<evidence type="ECO:0000313" key="2">
    <source>
        <dbReference type="EMBL" id="GEN23386.1"/>
    </source>
</evidence>
<protein>
    <recommendedName>
        <fullName evidence="1">Putative DNA-binding domain-containing protein</fullName>
    </recommendedName>
</protein>
<dbReference type="InterPro" id="IPR044922">
    <property type="entry name" value="DUF2063_N_sf"/>
</dbReference>
<reference evidence="2 5" key="2">
    <citation type="submission" date="2019-07" db="EMBL/GenBank/DDBJ databases">
        <title>Whole genome shotgun sequence of Halomonas cupida NBRC 102219.</title>
        <authorList>
            <person name="Hosoyama A."/>
            <person name="Uohara A."/>
            <person name="Ohji S."/>
            <person name="Ichikawa N."/>
        </authorList>
    </citation>
    <scope>NUCLEOTIDE SEQUENCE [LARGE SCALE GENOMIC DNA]</scope>
    <source>
        <strain evidence="2 5">NBRC 102219</strain>
    </source>
</reference>
<dbReference type="InterPro" id="IPR018640">
    <property type="entry name" value="DUF2063"/>
</dbReference>
<keyword evidence="5" id="KW-1185">Reference proteome</keyword>
<dbReference type="AlphaFoldDB" id="A0A1M7F4N5"/>
<evidence type="ECO:0000313" key="4">
    <source>
        <dbReference type="Proteomes" id="UP000184123"/>
    </source>
</evidence>
<evidence type="ECO:0000313" key="5">
    <source>
        <dbReference type="Proteomes" id="UP000321726"/>
    </source>
</evidence>
<name>A0A1M7F4N5_9GAMM</name>
<evidence type="ECO:0000259" key="1">
    <source>
        <dbReference type="Pfam" id="PF09836"/>
    </source>
</evidence>
<proteinExistence type="predicted"/>
<organism evidence="3 4">
    <name type="scientific">Halomonas cupida</name>
    <dbReference type="NCBI Taxonomy" id="44933"/>
    <lineage>
        <taxon>Bacteria</taxon>
        <taxon>Pseudomonadati</taxon>
        <taxon>Pseudomonadota</taxon>
        <taxon>Gammaproteobacteria</taxon>
        <taxon>Oceanospirillales</taxon>
        <taxon>Halomonadaceae</taxon>
        <taxon>Halomonas</taxon>
    </lineage>
</organism>
<reference evidence="3 4" key="1">
    <citation type="submission" date="2016-11" db="EMBL/GenBank/DDBJ databases">
        <authorList>
            <person name="Jaros S."/>
            <person name="Januszkiewicz K."/>
            <person name="Wedrychowicz H."/>
        </authorList>
    </citation>
    <scope>NUCLEOTIDE SEQUENCE [LARGE SCALE GENOMIC DNA]</scope>
    <source>
        <strain evidence="3 4">DSM 4740</strain>
    </source>
</reference>
<dbReference type="OrthoDB" id="4146344at2"/>
<gene>
    <name evidence="2" type="ORF">HCU01_13350</name>
    <name evidence="3" type="ORF">SAMN05660971_01916</name>
</gene>
<dbReference type="RefSeq" id="WP_073434952.1">
    <property type="nucleotide sequence ID" value="NZ_BJXU01000041.1"/>
</dbReference>
<dbReference type="Proteomes" id="UP000184123">
    <property type="component" value="Unassembled WGS sequence"/>
</dbReference>
<dbReference type="Pfam" id="PF09836">
    <property type="entry name" value="DUF2063"/>
    <property type="match status" value="1"/>
</dbReference>
<dbReference type="Proteomes" id="UP000321726">
    <property type="component" value="Unassembled WGS sequence"/>
</dbReference>
<dbReference type="STRING" id="44933.SAMN05660971_01916"/>